<reference evidence="2" key="1">
    <citation type="submission" date="2020-10" db="EMBL/GenBank/DDBJ databases">
        <authorList>
            <person name="Castelo-Branco R."/>
            <person name="Eusebio N."/>
            <person name="Adriana R."/>
            <person name="Vieira A."/>
            <person name="Brugerolle De Fraissinette N."/>
            <person name="Rezende De Castro R."/>
            <person name="Schneider M.P."/>
            <person name="Vasconcelos V."/>
            <person name="Leao P.N."/>
        </authorList>
    </citation>
    <scope>NUCLEOTIDE SEQUENCE</scope>
    <source>
        <strain evidence="2">LEGE 07310</strain>
    </source>
</reference>
<gene>
    <name evidence="2" type="ORF">IQ241_00105</name>
</gene>
<comment type="caution">
    <text evidence="2">The sequence shown here is derived from an EMBL/GenBank/DDBJ whole genome shotgun (WGS) entry which is preliminary data.</text>
</comment>
<dbReference type="AlphaFoldDB" id="A0A8J7A4K9"/>
<dbReference type="RefSeq" id="WP_193904379.1">
    <property type="nucleotide sequence ID" value="NZ_JADEXG010000001.1"/>
</dbReference>
<dbReference type="Gene3D" id="3.40.50.1010">
    <property type="entry name" value="5'-nuclease"/>
    <property type="match status" value="1"/>
</dbReference>
<proteinExistence type="predicted"/>
<dbReference type="EMBL" id="JADEXG010000001">
    <property type="protein sequence ID" value="MBE9075715.1"/>
    <property type="molecule type" value="Genomic_DNA"/>
</dbReference>
<dbReference type="Pfam" id="PF01850">
    <property type="entry name" value="PIN"/>
    <property type="match status" value="1"/>
</dbReference>
<evidence type="ECO:0000313" key="2">
    <source>
        <dbReference type="EMBL" id="MBE9075715.1"/>
    </source>
</evidence>
<dbReference type="InterPro" id="IPR002716">
    <property type="entry name" value="PIN_dom"/>
</dbReference>
<name>A0A8J7A4K9_9CYAN</name>
<keyword evidence="3" id="KW-1185">Reference proteome</keyword>
<feature type="domain" description="PIN" evidence="1">
    <location>
        <begin position="2"/>
        <end position="134"/>
    </location>
</feature>
<organism evidence="2 3">
    <name type="scientific">Vasconcelosia minhoensis LEGE 07310</name>
    <dbReference type="NCBI Taxonomy" id="915328"/>
    <lineage>
        <taxon>Bacteria</taxon>
        <taxon>Bacillati</taxon>
        <taxon>Cyanobacteriota</taxon>
        <taxon>Cyanophyceae</taxon>
        <taxon>Nodosilineales</taxon>
        <taxon>Cymatolegaceae</taxon>
        <taxon>Vasconcelosia</taxon>
        <taxon>Vasconcelosia minhoensis</taxon>
    </lineage>
</organism>
<dbReference type="SUPFAM" id="SSF88723">
    <property type="entry name" value="PIN domain-like"/>
    <property type="match status" value="1"/>
</dbReference>
<sequence>MKLVCFDTHIIIWGIRGEATAGQENNIEKAKYLINKCEKDGVKIMVLSVVVAEILCALEPRLHSNVSELMHRRFVVPPFDTQAALRFAELWRNKKRIQENGISRSEMKADFMIAATALARGADCIYSEDIGLRRFAQDYIDVRPLPNVERQMSLEDVE</sequence>
<dbReference type="InterPro" id="IPR029060">
    <property type="entry name" value="PIN-like_dom_sf"/>
</dbReference>
<dbReference type="SMART" id="SM00670">
    <property type="entry name" value="PINc"/>
    <property type="match status" value="1"/>
</dbReference>
<protein>
    <submittedName>
        <fullName evidence="2">PIN domain-containing protein</fullName>
    </submittedName>
</protein>
<dbReference type="Proteomes" id="UP000636505">
    <property type="component" value="Unassembled WGS sequence"/>
</dbReference>
<evidence type="ECO:0000313" key="3">
    <source>
        <dbReference type="Proteomes" id="UP000636505"/>
    </source>
</evidence>
<evidence type="ECO:0000259" key="1">
    <source>
        <dbReference type="SMART" id="SM00670"/>
    </source>
</evidence>
<accession>A0A8J7A4K9</accession>